<evidence type="ECO:0000256" key="6">
    <source>
        <dbReference type="SAM" id="SignalP"/>
    </source>
</evidence>
<dbReference type="EMBL" id="BOMQ01000051">
    <property type="protein sequence ID" value="GIE50538.1"/>
    <property type="molecule type" value="Genomic_DNA"/>
</dbReference>
<dbReference type="InterPro" id="IPR036962">
    <property type="entry name" value="Glyco_hydro_3_N_sf"/>
</dbReference>
<dbReference type="PANTHER" id="PTHR42721">
    <property type="entry name" value="SUGAR HYDROLASE-RELATED"/>
    <property type="match status" value="1"/>
</dbReference>
<dbReference type="InterPro" id="IPR008979">
    <property type="entry name" value="Galactose-bd-like_sf"/>
</dbReference>
<evidence type="ECO:0000313" key="9">
    <source>
        <dbReference type="EMBL" id="GIE50538.1"/>
    </source>
</evidence>
<evidence type="ECO:0000313" key="10">
    <source>
        <dbReference type="Proteomes" id="UP000647172"/>
    </source>
</evidence>
<dbReference type="CDD" id="cd04084">
    <property type="entry name" value="CBM6_xylanase-like"/>
    <property type="match status" value="1"/>
</dbReference>
<dbReference type="GO" id="GO:0009044">
    <property type="term" value="F:xylan 1,4-beta-xylosidase activity"/>
    <property type="evidence" value="ECO:0007669"/>
    <property type="project" value="InterPro"/>
</dbReference>
<feature type="signal peptide" evidence="6">
    <location>
        <begin position="1"/>
        <end position="27"/>
    </location>
</feature>
<evidence type="ECO:0000256" key="5">
    <source>
        <dbReference type="ARBA" id="ARBA00074219"/>
    </source>
</evidence>
<reference evidence="9" key="1">
    <citation type="submission" date="2021-01" db="EMBL/GenBank/DDBJ databases">
        <title>Whole genome shotgun sequence of Actinoplanes nipponensis NBRC 14063.</title>
        <authorList>
            <person name="Komaki H."/>
            <person name="Tamura T."/>
        </authorList>
    </citation>
    <scope>NUCLEOTIDE SEQUENCE</scope>
    <source>
        <strain evidence="9">NBRC 14063</strain>
    </source>
</reference>
<accession>A0A919MQH0</accession>
<dbReference type="InterPro" id="IPR013783">
    <property type="entry name" value="Ig-like_fold"/>
</dbReference>
<sequence>MRNRPLRRALALVALALLTLPAAPAVAAAEPAYPFRDPRLGLSARVGDLLGRLTLDEKIGLLHQYQPAVPRLGIAMFKTGTEALHGVAWSNDVDAGGAVVTARGTAFPQAVGLASTWDPALLRRVGAAVGDEARGYHARDPRVFGLNLWAPVVNPLRDPRWGRNEEGYSEDPLLTGAIATAYGRGLEGDDPAHLRTAPTLKHYAAYNNEAGRDVTSATVPQRVLNEYERPAFRIPLRADAATGVMASYNLINGRPATVDPDLGGLVRQWAPRPLFNVSDAGAPGNLIRSQGYFATQPEADAAVLRAGLDSFTVDDGNGGPTVAAVKEALARGLLTEAEVNTAAGHALSIRFRLGEFDPDGGPYASIGPDVIDSPAHRALARETAGKATVLLKNSRGALPLRPGGTVAVVGPLAGTLYTDWYGGELPYAVTAVDGIRERAASVTTSDGADRIALKDTATGRYVIATGTTDADAVTATGAAAGPAAQFDLVDWGQGVATLRNVATGRFLGYNWGPLLTRDERPSGWFVQQQFKVEPQADGSVVLHYAGYETQESWFGANTYVTVGADGKLALGSATAAGAAHFSREVIGSGVAQAVAAARGADAAVVVVGSNPFINGREAHDRTTTALSESQHRLVEAVLAANPRTTVVLQTSYPDSIAWEQEHVPAILWTTHAGAETGHAVADVLFGAVNPAGRVPQTWPRSDDQLPADLLDYDIISSGQTYLYSRQKPLYAFGHGLSYTSFRYSPLRTSTAGGTVSVRLEVTNTGARAGDEVVQLYSHQRSSRVRQPVKQLRAFQRVSLAPGATTTVTLRFALADLAHWDVTRGRWALETSAHDLLAGASSADIRQRATLRVRGETVPARDLTRTTRAESFDAYRGALLVDESKARGTAVSGGWIAFEDARLGPAFTARVAKETAGSGTVEVRLGSPSGRLLGTATVAGAGDRYAYATTTARLAPVRGRHDVYLVLGAGVRLATFRAG</sequence>
<keyword evidence="2 6" id="KW-0732">Signal</keyword>
<dbReference type="SUPFAM" id="SSF52279">
    <property type="entry name" value="Beta-D-glucan exohydrolase, C-terminal domain"/>
    <property type="match status" value="1"/>
</dbReference>
<evidence type="ECO:0000256" key="2">
    <source>
        <dbReference type="ARBA" id="ARBA00022729"/>
    </source>
</evidence>
<comment type="similarity">
    <text evidence="1">Belongs to the glycosyl hydrolase 3 family.</text>
</comment>
<dbReference type="SUPFAM" id="SSF49785">
    <property type="entry name" value="Galactose-binding domain-like"/>
    <property type="match status" value="1"/>
</dbReference>
<dbReference type="Proteomes" id="UP000647172">
    <property type="component" value="Unassembled WGS sequence"/>
</dbReference>
<dbReference type="GO" id="GO:0008422">
    <property type="term" value="F:beta-glucosidase activity"/>
    <property type="evidence" value="ECO:0007669"/>
    <property type="project" value="UniProtKB-ARBA"/>
</dbReference>
<dbReference type="Gene3D" id="2.60.120.260">
    <property type="entry name" value="Galactose-binding domain-like"/>
    <property type="match status" value="1"/>
</dbReference>
<dbReference type="InterPro" id="IPR006584">
    <property type="entry name" value="Cellulose-bd_IV"/>
</dbReference>
<feature type="domain" description="Fibronectin type III-like" evidence="8">
    <location>
        <begin position="771"/>
        <end position="841"/>
    </location>
</feature>
<dbReference type="RefSeq" id="WP_203770393.1">
    <property type="nucleotide sequence ID" value="NZ_BAAAYJ010000020.1"/>
</dbReference>
<dbReference type="GO" id="GO:0030246">
    <property type="term" value="F:carbohydrate binding"/>
    <property type="evidence" value="ECO:0007669"/>
    <property type="project" value="InterPro"/>
</dbReference>
<evidence type="ECO:0000256" key="1">
    <source>
        <dbReference type="ARBA" id="ARBA00005336"/>
    </source>
</evidence>
<feature type="domain" description="Cellulose binding type IV" evidence="7">
    <location>
        <begin position="859"/>
        <end position="977"/>
    </location>
</feature>
<evidence type="ECO:0000256" key="4">
    <source>
        <dbReference type="ARBA" id="ARBA00058905"/>
    </source>
</evidence>
<feature type="chain" id="PRO_5037504424" description="Exo-alpha-(1-&gt;6)-L-arabinopyranosidase" evidence="6">
    <location>
        <begin position="28"/>
        <end position="978"/>
    </location>
</feature>
<proteinExistence type="inferred from homology"/>
<evidence type="ECO:0000256" key="3">
    <source>
        <dbReference type="ARBA" id="ARBA00022801"/>
    </source>
</evidence>
<dbReference type="InterPro" id="IPR036881">
    <property type="entry name" value="Glyco_hydro_3_C_sf"/>
</dbReference>
<dbReference type="InterPro" id="IPR008999">
    <property type="entry name" value="Actin-crosslinking"/>
</dbReference>
<keyword evidence="10" id="KW-1185">Reference proteome</keyword>
<comment type="caution">
    <text evidence="9">The sequence shown here is derived from an EMBL/GenBank/DDBJ whole genome shotgun (WGS) entry which is preliminary data.</text>
</comment>
<dbReference type="PANTHER" id="PTHR42721:SF3">
    <property type="entry name" value="BETA-D-XYLOSIDASE 5-RELATED"/>
    <property type="match status" value="1"/>
</dbReference>
<dbReference type="InterPro" id="IPR026891">
    <property type="entry name" value="Fn3-like"/>
</dbReference>
<dbReference type="GO" id="GO:0046556">
    <property type="term" value="F:alpha-L-arabinofuranosidase activity"/>
    <property type="evidence" value="ECO:0007669"/>
    <property type="project" value="TreeGrafter"/>
</dbReference>
<name>A0A919MQH0_9ACTN</name>
<dbReference type="FunFam" id="2.60.40.10:FF:000495">
    <property type="entry name" value="Periplasmic beta-glucosidase"/>
    <property type="match status" value="1"/>
</dbReference>
<dbReference type="SUPFAM" id="SSF50405">
    <property type="entry name" value="Actin-crosslinking proteins"/>
    <property type="match status" value="1"/>
</dbReference>
<dbReference type="GO" id="GO:0045493">
    <property type="term" value="P:xylan catabolic process"/>
    <property type="evidence" value="ECO:0007669"/>
    <property type="project" value="InterPro"/>
</dbReference>
<dbReference type="CDD" id="cd23343">
    <property type="entry name" value="beta-trefoil_FSCN_BglX-like"/>
    <property type="match status" value="1"/>
</dbReference>
<dbReference type="InterPro" id="IPR002772">
    <property type="entry name" value="Glyco_hydro_3_C"/>
</dbReference>
<evidence type="ECO:0000259" key="7">
    <source>
        <dbReference type="SMART" id="SM00606"/>
    </source>
</evidence>
<dbReference type="SUPFAM" id="SSF51445">
    <property type="entry name" value="(Trans)glycosidases"/>
    <property type="match status" value="1"/>
</dbReference>
<dbReference type="Gene3D" id="3.20.20.300">
    <property type="entry name" value="Glycoside hydrolase, family 3, N-terminal domain"/>
    <property type="match status" value="1"/>
</dbReference>
<dbReference type="InterPro" id="IPR017853">
    <property type="entry name" value="GH"/>
</dbReference>
<organism evidence="9 10">
    <name type="scientific">Actinoplanes nipponensis</name>
    <dbReference type="NCBI Taxonomy" id="135950"/>
    <lineage>
        <taxon>Bacteria</taxon>
        <taxon>Bacillati</taxon>
        <taxon>Actinomycetota</taxon>
        <taxon>Actinomycetes</taxon>
        <taxon>Micromonosporales</taxon>
        <taxon>Micromonosporaceae</taxon>
        <taxon>Actinoplanes</taxon>
    </lineage>
</organism>
<comment type="function">
    <text evidence="4">Catalyzes the hydrolysis of a non-reducing terminal alpha-L-arabinopyranosidic linkage in ginsenoside Rb2 (alpha-L-arabinopyranosyl-(1-&gt;6)-alpha-D-glucopyranosyl) to release alpha-D-glucopyranosyl (Rd). It is not able to hydrolyze alpha-L-arabinofuranosyl-(1-&gt;6)-alpha-D-glucopyranosyl (Rc).</text>
</comment>
<dbReference type="AlphaFoldDB" id="A0A919MQH0"/>
<dbReference type="Pfam" id="PF01915">
    <property type="entry name" value="Glyco_hydro_3_C"/>
    <property type="match status" value="1"/>
</dbReference>
<dbReference type="Gene3D" id="2.60.120.380">
    <property type="match status" value="1"/>
</dbReference>
<dbReference type="Pfam" id="PF14310">
    <property type="entry name" value="Fn3-like"/>
    <property type="match status" value="1"/>
</dbReference>
<dbReference type="PRINTS" id="PR00133">
    <property type="entry name" value="GLHYDRLASE3"/>
</dbReference>
<gene>
    <name evidence="9" type="ORF">Ani05nite_40720</name>
</gene>
<protein>
    <recommendedName>
        <fullName evidence="5">Exo-alpha-(1-&gt;6)-L-arabinopyranosidase</fullName>
    </recommendedName>
</protein>
<dbReference type="Pfam" id="PF03422">
    <property type="entry name" value="CBM_6"/>
    <property type="match status" value="1"/>
</dbReference>
<dbReference type="InterPro" id="IPR005084">
    <property type="entry name" value="CBM6"/>
</dbReference>
<dbReference type="SMART" id="SM00606">
    <property type="entry name" value="CBD_IV"/>
    <property type="match status" value="1"/>
</dbReference>
<dbReference type="GO" id="GO:0031222">
    <property type="term" value="P:arabinan catabolic process"/>
    <property type="evidence" value="ECO:0007669"/>
    <property type="project" value="TreeGrafter"/>
</dbReference>
<dbReference type="Gene3D" id="3.40.50.1700">
    <property type="entry name" value="Glycoside hydrolase family 3 C-terminal domain"/>
    <property type="match status" value="1"/>
</dbReference>
<dbReference type="SMART" id="SM01217">
    <property type="entry name" value="Fn3_like"/>
    <property type="match status" value="1"/>
</dbReference>
<dbReference type="InterPro" id="IPR044993">
    <property type="entry name" value="BXL"/>
</dbReference>
<keyword evidence="3" id="KW-0378">Hydrolase</keyword>
<evidence type="ECO:0000259" key="8">
    <source>
        <dbReference type="SMART" id="SM01217"/>
    </source>
</evidence>
<dbReference type="InterPro" id="IPR001764">
    <property type="entry name" value="Glyco_hydro_3_N"/>
</dbReference>
<dbReference type="Gene3D" id="2.60.40.10">
    <property type="entry name" value="Immunoglobulins"/>
    <property type="match status" value="1"/>
</dbReference>
<dbReference type="Pfam" id="PF00933">
    <property type="entry name" value="Glyco_hydro_3"/>
    <property type="match status" value="1"/>
</dbReference>